<gene>
    <name evidence="2" type="ORF">BLS_005882</name>
    <name evidence="3" type="ORF">EG327_008234</name>
</gene>
<feature type="region of interest" description="Disordered" evidence="1">
    <location>
        <begin position="134"/>
        <end position="190"/>
    </location>
</feature>
<feature type="compositionally biased region" description="Basic and acidic residues" evidence="1">
    <location>
        <begin position="57"/>
        <end position="71"/>
    </location>
</feature>
<dbReference type="Proteomes" id="UP000490939">
    <property type="component" value="Unassembled WGS sequence"/>
</dbReference>
<keyword evidence="5" id="KW-1185">Reference proteome</keyword>
<feature type="region of interest" description="Disordered" evidence="1">
    <location>
        <begin position="85"/>
        <end position="106"/>
    </location>
</feature>
<evidence type="ECO:0000313" key="3">
    <source>
        <dbReference type="EMBL" id="KAE9976057.1"/>
    </source>
</evidence>
<evidence type="ECO:0000313" key="5">
    <source>
        <dbReference type="Proteomes" id="UP000490939"/>
    </source>
</evidence>
<feature type="compositionally biased region" description="Polar residues" evidence="1">
    <location>
        <begin position="44"/>
        <end position="54"/>
    </location>
</feature>
<dbReference type="EMBL" id="WNWR01000509">
    <property type="protein sequence ID" value="KAE9976057.1"/>
    <property type="molecule type" value="Genomic_DNA"/>
</dbReference>
<name>A0A8H3UDY1_VENIN</name>
<dbReference type="AlphaFoldDB" id="A0A8H3UDY1"/>
<evidence type="ECO:0000313" key="2">
    <source>
        <dbReference type="EMBL" id="KAE9968399.1"/>
    </source>
</evidence>
<reference evidence="2 4" key="1">
    <citation type="submission" date="2019-11" db="EMBL/GenBank/DDBJ databases">
        <title>Venturia inaequalis Genome Resource.</title>
        <authorList>
            <person name="Lichtner F.J."/>
        </authorList>
    </citation>
    <scope>NUCLEOTIDE SEQUENCE [LARGE SCALE GENOMIC DNA]</scope>
    <source>
        <strain evidence="2">Bline_iso_100314</strain>
        <strain evidence="3 5">DMI_063113</strain>
    </source>
</reference>
<evidence type="ECO:0000313" key="4">
    <source>
        <dbReference type="Proteomes" id="UP000433883"/>
    </source>
</evidence>
<organism evidence="2 4">
    <name type="scientific">Venturia inaequalis</name>
    <name type="common">Apple scab fungus</name>
    <dbReference type="NCBI Taxonomy" id="5025"/>
    <lineage>
        <taxon>Eukaryota</taxon>
        <taxon>Fungi</taxon>
        <taxon>Dikarya</taxon>
        <taxon>Ascomycota</taxon>
        <taxon>Pezizomycotina</taxon>
        <taxon>Dothideomycetes</taxon>
        <taxon>Pleosporomycetidae</taxon>
        <taxon>Venturiales</taxon>
        <taxon>Venturiaceae</taxon>
        <taxon>Venturia</taxon>
    </lineage>
</organism>
<proteinExistence type="predicted"/>
<accession>A0A8H3UDY1</accession>
<sequence>MPEKDDDKKREKQARDDALMAAIALSIGLDGSMNSAMADPSPSPSQAHTRNSSIMPGKDDDKKREKQARDDALMAAIALSIGLDGSMNSAMADPSPSPRQASKPVNIATITGLAKAGKRLKHSLATGVEALALMPDPSDRTYWKEEKEGAEAETAAEDGRSESEKTGTSGSPGVAETGSVPVPAVDDKKK</sequence>
<dbReference type="Proteomes" id="UP000433883">
    <property type="component" value="Unassembled WGS sequence"/>
</dbReference>
<feature type="region of interest" description="Disordered" evidence="1">
    <location>
        <begin position="31"/>
        <end position="71"/>
    </location>
</feature>
<evidence type="ECO:0000256" key="1">
    <source>
        <dbReference type="SAM" id="MobiDB-lite"/>
    </source>
</evidence>
<protein>
    <submittedName>
        <fullName evidence="2">Uncharacterized protein</fullName>
    </submittedName>
</protein>
<comment type="caution">
    <text evidence="2">The sequence shown here is derived from an EMBL/GenBank/DDBJ whole genome shotgun (WGS) entry which is preliminary data.</text>
</comment>
<dbReference type="EMBL" id="WNWQ01000415">
    <property type="protein sequence ID" value="KAE9968399.1"/>
    <property type="molecule type" value="Genomic_DNA"/>
</dbReference>
<feature type="compositionally biased region" description="Basic and acidic residues" evidence="1">
    <location>
        <begin position="137"/>
        <end position="150"/>
    </location>
</feature>